<sequence>MGNRSKKRGATPPQIVPKKNRHQSPLPLLKPPLSTVKENRNTTYSPPPVTTNNVTSAPVPFTTRQRDAPASPSVSGESLSGDSYTSSDTEESLVSLLALLCFGRGGYAVYYSRLVPLLVDGFWG</sequence>
<keyword evidence="3" id="KW-1185">Reference proteome</keyword>
<dbReference type="AlphaFoldDB" id="A0AAV0XFU9"/>
<accession>A0AAV0XFU9</accession>
<gene>
    <name evidence="2" type="ORF">MEUPH1_LOCUS20999</name>
</gene>
<evidence type="ECO:0000313" key="3">
    <source>
        <dbReference type="Proteomes" id="UP001160148"/>
    </source>
</evidence>
<evidence type="ECO:0000256" key="1">
    <source>
        <dbReference type="SAM" id="MobiDB-lite"/>
    </source>
</evidence>
<protein>
    <submittedName>
        <fullName evidence="2">Uncharacterized protein</fullName>
    </submittedName>
</protein>
<feature type="compositionally biased region" description="Polar residues" evidence="1">
    <location>
        <begin position="72"/>
        <end position="87"/>
    </location>
</feature>
<comment type="caution">
    <text evidence="2">The sequence shown here is derived from an EMBL/GenBank/DDBJ whole genome shotgun (WGS) entry which is preliminary data.</text>
</comment>
<proteinExistence type="predicted"/>
<evidence type="ECO:0000313" key="2">
    <source>
        <dbReference type="EMBL" id="CAI6366411.1"/>
    </source>
</evidence>
<reference evidence="2 3" key="1">
    <citation type="submission" date="2023-01" db="EMBL/GenBank/DDBJ databases">
        <authorList>
            <person name="Whitehead M."/>
        </authorList>
    </citation>
    <scope>NUCLEOTIDE SEQUENCE [LARGE SCALE GENOMIC DNA]</scope>
</reference>
<dbReference type="Proteomes" id="UP001160148">
    <property type="component" value="Unassembled WGS sequence"/>
</dbReference>
<organism evidence="2 3">
    <name type="scientific">Macrosiphum euphorbiae</name>
    <name type="common">potato aphid</name>
    <dbReference type="NCBI Taxonomy" id="13131"/>
    <lineage>
        <taxon>Eukaryota</taxon>
        <taxon>Metazoa</taxon>
        <taxon>Ecdysozoa</taxon>
        <taxon>Arthropoda</taxon>
        <taxon>Hexapoda</taxon>
        <taxon>Insecta</taxon>
        <taxon>Pterygota</taxon>
        <taxon>Neoptera</taxon>
        <taxon>Paraneoptera</taxon>
        <taxon>Hemiptera</taxon>
        <taxon>Sternorrhyncha</taxon>
        <taxon>Aphidomorpha</taxon>
        <taxon>Aphidoidea</taxon>
        <taxon>Aphididae</taxon>
        <taxon>Macrosiphini</taxon>
        <taxon>Macrosiphum</taxon>
    </lineage>
</organism>
<dbReference type="EMBL" id="CARXXK010000004">
    <property type="protein sequence ID" value="CAI6366411.1"/>
    <property type="molecule type" value="Genomic_DNA"/>
</dbReference>
<feature type="region of interest" description="Disordered" evidence="1">
    <location>
        <begin position="1"/>
        <end position="87"/>
    </location>
</feature>
<name>A0AAV0XFU9_9HEMI</name>